<feature type="region of interest" description="Disordered" evidence="1">
    <location>
        <begin position="86"/>
        <end position="163"/>
    </location>
</feature>
<dbReference type="InterPro" id="IPR046757">
    <property type="entry name" value="YL1_N"/>
</dbReference>
<accession>A0A834LZ16</accession>
<dbReference type="EMBL" id="WJXA01000001">
    <property type="protein sequence ID" value="KAF7153540.1"/>
    <property type="molecule type" value="Genomic_DNA"/>
</dbReference>
<feature type="compositionally biased region" description="Basic residues" evidence="1">
    <location>
        <begin position="116"/>
        <end position="125"/>
    </location>
</feature>
<evidence type="ECO:0000313" key="3">
    <source>
        <dbReference type="EMBL" id="KAF7153540.1"/>
    </source>
</evidence>
<feature type="compositionally biased region" description="Basic and acidic residues" evidence="1">
    <location>
        <begin position="128"/>
        <end position="158"/>
    </location>
</feature>
<dbReference type="Pfam" id="PF05764">
    <property type="entry name" value="YL1"/>
    <property type="match status" value="1"/>
</dbReference>
<keyword evidence="4" id="KW-1185">Reference proteome</keyword>
<evidence type="ECO:0000313" key="4">
    <source>
        <dbReference type="Proteomes" id="UP000626092"/>
    </source>
</evidence>
<dbReference type="PANTHER" id="PTHR13275:SF4">
    <property type="entry name" value="VACUOLAR PROTEIN SORTING-ASSOCIATED PROTEIN 72 HOMOLOG"/>
    <property type="match status" value="1"/>
</dbReference>
<protein>
    <recommendedName>
        <fullName evidence="2">Vps72/YL1 N-terminal domain-containing protein</fullName>
    </recommendedName>
</protein>
<proteinExistence type="predicted"/>
<evidence type="ECO:0000259" key="2">
    <source>
        <dbReference type="Pfam" id="PF05764"/>
    </source>
</evidence>
<feature type="compositionally biased region" description="Acidic residues" evidence="1">
    <location>
        <begin position="87"/>
        <end position="98"/>
    </location>
</feature>
<organism evidence="3 4">
    <name type="scientific">Rhododendron simsii</name>
    <name type="common">Sims's rhododendron</name>
    <dbReference type="NCBI Taxonomy" id="118357"/>
    <lineage>
        <taxon>Eukaryota</taxon>
        <taxon>Viridiplantae</taxon>
        <taxon>Streptophyta</taxon>
        <taxon>Embryophyta</taxon>
        <taxon>Tracheophyta</taxon>
        <taxon>Spermatophyta</taxon>
        <taxon>Magnoliopsida</taxon>
        <taxon>eudicotyledons</taxon>
        <taxon>Gunneridae</taxon>
        <taxon>Pentapetalae</taxon>
        <taxon>asterids</taxon>
        <taxon>Ericales</taxon>
        <taxon>Ericaceae</taxon>
        <taxon>Ericoideae</taxon>
        <taxon>Rhodoreae</taxon>
        <taxon>Rhododendron</taxon>
    </lineage>
</organism>
<name>A0A834LZ16_RHOSS</name>
<reference evidence="3" key="1">
    <citation type="submission" date="2019-11" db="EMBL/GenBank/DDBJ databases">
        <authorList>
            <person name="Liu Y."/>
            <person name="Hou J."/>
            <person name="Li T.-Q."/>
            <person name="Guan C.-H."/>
            <person name="Wu X."/>
            <person name="Wu H.-Z."/>
            <person name="Ling F."/>
            <person name="Zhang R."/>
            <person name="Shi X.-G."/>
            <person name="Ren J.-P."/>
            <person name="Chen E.-F."/>
            <person name="Sun J.-M."/>
        </authorList>
    </citation>
    <scope>NUCLEOTIDE SEQUENCE</scope>
    <source>
        <strain evidence="3">Adult_tree_wgs_1</strain>
        <tissue evidence="3">Leaves</tissue>
    </source>
</reference>
<dbReference type="GO" id="GO:0005634">
    <property type="term" value="C:nucleus"/>
    <property type="evidence" value="ECO:0007669"/>
    <property type="project" value="TreeGrafter"/>
</dbReference>
<dbReference type="AlphaFoldDB" id="A0A834LZ16"/>
<dbReference type="PANTHER" id="PTHR13275">
    <property type="entry name" value="YL-1 PROTEIN TRANSCRIPTION FACTOR-LIKE 1"/>
    <property type="match status" value="1"/>
</dbReference>
<evidence type="ECO:0000256" key="1">
    <source>
        <dbReference type="SAM" id="MobiDB-lite"/>
    </source>
</evidence>
<comment type="caution">
    <text evidence="3">The sequence shown here is derived from an EMBL/GenBank/DDBJ whole genome shotgun (WGS) entry which is preliminary data.</text>
</comment>
<gene>
    <name evidence="3" type="ORF">RHSIM_Rhsim01G0067600</name>
</gene>
<sequence length="311" mass="35578">MSARMEDGKEDETVFLNRTSRATRGKRMTKLLDEEIEEDELFWNQDALKEDENDENYEEVEGEVADVFDSDFDDDASISSFINFSDQEPELDEEIENEGDGRERTKKKLIFPGKQLPKRKKKKVLSKLGKDPKDERAPEQSTLPEHHDMPDDVEEKMVRKSTRTSVIVRQAERDAIRAALEATMKPIIRRKKEGEEKRMTQEEMLLEAAQTGKSYLEFSKGLSFQAKISTGSTPYPKRAVCAVTGLPANFEENSRASEKKSMGFLCDVISGEGFSKKQKRSVIPNMREASDFRYSARFHTIPALEIIDDSE</sequence>
<dbReference type="OrthoDB" id="78296at2759"/>
<feature type="domain" description="Vps72/YL1 N-terminal" evidence="2">
    <location>
        <begin position="18"/>
        <end position="213"/>
    </location>
</feature>
<dbReference type="Proteomes" id="UP000626092">
    <property type="component" value="Unassembled WGS sequence"/>
</dbReference>